<protein>
    <recommendedName>
        <fullName evidence="4">DNA polymerase epsilon subunit D</fullName>
    </recommendedName>
    <alternativeName>
        <fullName evidence="5">DNA polymerase II subunit D</fullName>
    </alternativeName>
</protein>
<dbReference type="OrthoDB" id="1707486at2759"/>
<organism evidence="8 9">
    <name type="scientific">Metarhizium album (strain ARSEF 1941)</name>
    <dbReference type="NCBI Taxonomy" id="1081103"/>
    <lineage>
        <taxon>Eukaryota</taxon>
        <taxon>Fungi</taxon>
        <taxon>Dikarya</taxon>
        <taxon>Ascomycota</taxon>
        <taxon>Pezizomycotina</taxon>
        <taxon>Sordariomycetes</taxon>
        <taxon>Hypocreomycetidae</taxon>
        <taxon>Hypocreales</taxon>
        <taxon>Clavicipitaceae</taxon>
        <taxon>Metarhizium</taxon>
    </lineage>
</organism>
<name>A0A0B2WLV4_METAS</name>
<comment type="subcellular location">
    <subcellularLocation>
        <location evidence="1">Nucleus</location>
    </subcellularLocation>
</comment>
<dbReference type="InterPro" id="IPR003958">
    <property type="entry name" value="CBFA_NFYB_domain"/>
</dbReference>
<feature type="domain" description="Transcription factor CBF/NF-Y/archaeal histone" evidence="7">
    <location>
        <begin position="185"/>
        <end position="249"/>
    </location>
</feature>
<dbReference type="GO" id="GO:0046982">
    <property type="term" value="F:protein heterodimerization activity"/>
    <property type="evidence" value="ECO:0007669"/>
    <property type="project" value="InterPro"/>
</dbReference>
<evidence type="ECO:0000313" key="9">
    <source>
        <dbReference type="Proteomes" id="UP000030816"/>
    </source>
</evidence>
<accession>A0A0B2WLV4</accession>
<evidence type="ECO:0000256" key="5">
    <source>
        <dbReference type="ARBA" id="ARBA00042096"/>
    </source>
</evidence>
<feature type="region of interest" description="Disordered" evidence="6">
    <location>
        <begin position="269"/>
        <end position="407"/>
    </location>
</feature>
<gene>
    <name evidence="8" type="ORF">MAM_07655</name>
</gene>
<comment type="caution">
    <text evidence="8">The sequence shown here is derived from an EMBL/GenBank/DDBJ whole genome shotgun (WGS) entry which is preliminary data.</text>
</comment>
<evidence type="ECO:0000256" key="6">
    <source>
        <dbReference type="SAM" id="MobiDB-lite"/>
    </source>
</evidence>
<dbReference type="CDD" id="cd22928">
    <property type="entry name" value="HFD_POLE3_DPB4"/>
    <property type="match status" value="1"/>
</dbReference>
<dbReference type="HOGENOM" id="CLU_043417_1_0_1"/>
<dbReference type="InterPro" id="IPR051377">
    <property type="entry name" value="DNA_Pol-Epsilon_Subunit"/>
</dbReference>
<dbReference type="Proteomes" id="UP000030816">
    <property type="component" value="Unassembled WGS sequence"/>
</dbReference>
<dbReference type="Gene3D" id="1.10.20.10">
    <property type="entry name" value="Histone, subunit A"/>
    <property type="match status" value="1"/>
</dbReference>
<dbReference type="GeneID" id="63742110"/>
<sequence>MSTSQSRGVGPVHPFSTLCDETNCPASSSLVTRRDADADADVAGRSPVPPRLTQARSDGRSPSPRIRRQTRHHPLHLQLDHCAPRTRTRPCRPENQTTLAKATSPSPTTASYPPPRQTNRKHLRRRQKKPPRTGKERERERGKEKEKKKKTPPQSKHVVPLHPQSPSGSSNRRLTPRPTQTQDLTLPRSIITRLAKGVLAPNTQIQANAVLAMSKSATMFINYLASHANENTVNANKKTVAPADVFKALDEIEFSFLKEPLEAEFAKFSQMQTEKRTSYRQKARARHDDTEMAGAAAGAPRAKKPRVELGGAEAEAERDAGTEEEAEVRGDEEDERQDEEEEDNDDDDDDDDEEEQGEEEGEEDEDEGEGEDEEGNQSSHDAQDELEERTTRPDGDRDEALDGDDSD</sequence>
<dbReference type="GO" id="GO:0008622">
    <property type="term" value="C:epsilon DNA polymerase complex"/>
    <property type="evidence" value="ECO:0007669"/>
    <property type="project" value="TreeGrafter"/>
</dbReference>
<dbReference type="SUPFAM" id="SSF47113">
    <property type="entry name" value="Histone-fold"/>
    <property type="match status" value="1"/>
</dbReference>
<evidence type="ECO:0000256" key="2">
    <source>
        <dbReference type="ARBA" id="ARBA00022705"/>
    </source>
</evidence>
<dbReference type="GO" id="GO:0006974">
    <property type="term" value="P:DNA damage response"/>
    <property type="evidence" value="ECO:0007669"/>
    <property type="project" value="TreeGrafter"/>
</dbReference>
<dbReference type="Pfam" id="PF00808">
    <property type="entry name" value="CBFD_NFYB_HMF"/>
    <property type="match status" value="1"/>
</dbReference>
<feature type="compositionally biased region" description="Low complexity" evidence="6">
    <location>
        <begin position="97"/>
        <end position="111"/>
    </location>
</feature>
<proteinExistence type="predicted"/>
<dbReference type="GO" id="GO:0031507">
    <property type="term" value="P:heterochromatin formation"/>
    <property type="evidence" value="ECO:0007669"/>
    <property type="project" value="TreeGrafter"/>
</dbReference>
<feature type="compositionally biased region" description="Basic and acidic residues" evidence="6">
    <location>
        <begin position="133"/>
        <end position="145"/>
    </location>
</feature>
<feature type="compositionally biased region" description="Basic residues" evidence="6">
    <location>
        <begin position="118"/>
        <end position="132"/>
    </location>
</feature>
<dbReference type="STRING" id="1081103.A0A0B2WLV4"/>
<dbReference type="PANTHER" id="PTHR46172">
    <property type="entry name" value="DNA POLYMERASE EPSILON SUBUNIT 3"/>
    <property type="match status" value="1"/>
</dbReference>
<dbReference type="PANTHER" id="PTHR46172:SF1">
    <property type="entry name" value="DNA POLYMERASE EPSILON SUBUNIT 3"/>
    <property type="match status" value="1"/>
</dbReference>
<evidence type="ECO:0000256" key="1">
    <source>
        <dbReference type="ARBA" id="ARBA00004123"/>
    </source>
</evidence>
<keyword evidence="9" id="KW-1185">Reference proteome</keyword>
<dbReference type="InterPro" id="IPR009072">
    <property type="entry name" value="Histone-fold"/>
</dbReference>
<dbReference type="GO" id="GO:0008623">
    <property type="term" value="C:CHRAC"/>
    <property type="evidence" value="ECO:0007669"/>
    <property type="project" value="TreeGrafter"/>
</dbReference>
<dbReference type="RefSeq" id="XP_040675533.1">
    <property type="nucleotide sequence ID" value="XM_040826453.1"/>
</dbReference>
<keyword evidence="3" id="KW-0539">Nucleus</keyword>
<keyword evidence="2" id="KW-0235">DNA replication</keyword>
<feature type="compositionally biased region" description="Basic and acidic residues" evidence="6">
    <location>
        <begin position="388"/>
        <end position="400"/>
    </location>
</feature>
<feature type="region of interest" description="Disordered" evidence="6">
    <location>
        <begin position="1"/>
        <end position="185"/>
    </location>
</feature>
<evidence type="ECO:0000256" key="3">
    <source>
        <dbReference type="ARBA" id="ARBA00023242"/>
    </source>
</evidence>
<reference evidence="8 9" key="1">
    <citation type="journal article" date="2014" name="Proc. Natl. Acad. Sci. U.S.A.">
        <title>Trajectory and genomic determinants of fungal-pathogen speciation and host adaptation.</title>
        <authorList>
            <person name="Hu X."/>
            <person name="Xiao G."/>
            <person name="Zheng P."/>
            <person name="Shang Y."/>
            <person name="Su Y."/>
            <person name="Zhang X."/>
            <person name="Liu X."/>
            <person name="Zhan S."/>
            <person name="St Leger R.J."/>
            <person name="Wang C."/>
        </authorList>
    </citation>
    <scope>NUCLEOTIDE SEQUENCE [LARGE SCALE GENOMIC DNA]</scope>
    <source>
        <strain evidence="8 9">ARSEF 1941</strain>
    </source>
</reference>
<dbReference type="GO" id="GO:0006272">
    <property type="term" value="P:leading strand elongation"/>
    <property type="evidence" value="ECO:0007669"/>
    <property type="project" value="TreeGrafter"/>
</dbReference>
<evidence type="ECO:0000256" key="4">
    <source>
        <dbReference type="ARBA" id="ARBA00039775"/>
    </source>
</evidence>
<feature type="compositionally biased region" description="Polar residues" evidence="6">
    <location>
        <begin position="164"/>
        <end position="184"/>
    </location>
</feature>
<evidence type="ECO:0000259" key="7">
    <source>
        <dbReference type="Pfam" id="PF00808"/>
    </source>
</evidence>
<evidence type="ECO:0000313" key="8">
    <source>
        <dbReference type="EMBL" id="KHN94467.1"/>
    </source>
</evidence>
<dbReference type="AlphaFoldDB" id="A0A0B2WLV4"/>
<dbReference type="GO" id="GO:0031490">
    <property type="term" value="F:chromatin DNA binding"/>
    <property type="evidence" value="ECO:0007669"/>
    <property type="project" value="TreeGrafter"/>
</dbReference>
<feature type="compositionally biased region" description="Acidic residues" evidence="6">
    <location>
        <begin position="322"/>
        <end position="375"/>
    </location>
</feature>
<feature type="compositionally biased region" description="Basic residues" evidence="6">
    <location>
        <begin position="65"/>
        <end position="75"/>
    </location>
</feature>
<dbReference type="EMBL" id="AZHE01000034">
    <property type="protein sequence ID" value="KHN94467.1"/>
    <property type="molecule type" value="Genomic_DNA"/>
</dbReference>